<dbReference type="STRING" id="743788.S8DLE5"/>
<name>S8DLE5_FOMSC</name>
<evidence type="ECO:0000256" key="1">
    <source>
        <dbReference type="SAM" id="Phobius"/>
    </source>
</evidence>
<accession>S8DLE5</accession>
<reference evidence="2 3" key="1">
    <citation type="journal article" date="2012" name="Science">
        <title>The Paleozoic origin of enzymatic lignin decomposition reconstructed from 31 fungal genomes.</title>
        <authorList>
            <person name="Floudas D."/>
            <person name="Binder M."/>
            <person name="Riley R."/>
            <person name="Barry K."/>
            <person name="Blanchette R.A."/>
            <person name="Henrissat B."/>
            <person name="Martinez A.T."/>
            <person name="Otillar R."/>
            <person name="Spatafora J.W."/>
            <person name="Yadav J.S."/>
            <person name="Aerts A."/>
            <person name="Benoit I."/>
            <person name="Boyd A."/>
            <person name="Carlson A."/>
            <person name="Copeland A."/>
            <person name="Coutinho P.M."/>
            <person name="de Vries R.P."/>
            <person name="Ferreira P."/>
            <person name="Findley K."/>
            <person name="Foster B."/>
            <person name="Gaskell J."/>
            <person name="Glotzer D."/>
            <person name="Gorecki P."/>
            <person name="Heitman J."/>
            <person name="Hesse C."/>
            <person name="Hori C."/>
            <person name="Igarashi K."/>
            <person name="Jurgens J.A."/>
            <person name="Kallen N."/>
            <person name="Kersten P."/>
            <person name="Kohler A."/>
            <person name="Kuees U."/>
            <person name="Kumar T.K.A."/>
            <person name="Kuo A."/>
            <person name="LaButti K."/>
            <person name="Larrondo L.F."/>
            <person name="Lindquist E."/>
            <person name="Ling A."/>
            <person name="Lombard V."/>
            <person name="Lucas S."/>
            <person name="Lundell T."/>
            <person name="Martin R."/>
            <person name="McLaughlin D.J."/>
            <person name="Morgenstern I."/>
            <person name="Morin E."/>
            <person name="Murat C."/>
            <person name="Nagy L.G."/>
            <person name="Nolan M."/>
            <person name="Ohm R.A."/>
            <person name="Patyshakuliyeva A."/>
            <person name="Rokas A."/>
            <person name="Ruiz-Duenas F.J."/>
            <person name="Sabat G."/>
            <person name="Salamov A."/>
            <person name="Samejima M."/>
            <person name="Schmutz J."/>
            <person name="Slot J.C."/>
            <person name="St John F."/>
            <person name="Stenlid J."/>
            <person name="Sun H."/>
            <person name="Sun S."/>
            <person name="Syed K."/>
            <person name="Tsang A."/>
            <person name="Wiebenga A."/>
            <person name="Young D."/>
            <person name="Pisabarro A."/>
            <person name="Eastwood D.C."/>
            <person name="Martin F."/>
            <person name="Cullen D."/>
            <person name="Grigoriev I.V."/>
            <person name="Hibbett D.S."/>
        </authorList>
    </citation>
    <scope>NUCLEOTIDE SEQUENCE</scope>
    <source>
        <strain evidence="3">FP-58527</strain>
    </source>
</reference>
<protein>
    <submittedName>
        <fullName evidence="2">Uncharacterized protein</fullName>
    </submittedName>
</protein>
<proteinExistence type="predicted"/>
<feature type="transmembrane region" description="Helical" evidence="1">
    <location>
        <begin position="124"/>
        <end position="146"/>
    </location>
</feature>
<dbReference type="EMBL" id="KE504235">
    <property type="protein sequence ID" value="EPS94366.1"/>
    <property type="molecule type" value="Genomic_DNA"/>
</dbReference>
<dbReference type="Proteomes" id="UP000015241">
    <property type="component" value="Unassembled WGS sequence"/>
</dbReference>
<feature type="transmembrane region" description="Helical" evidence="1">
    <location>
        <begin position="210"/>
        <end position="236"/>
    </location>
</feature>
<sequence>MATTIQQAELIGVLLETLLYGVYLMMSLETLEILRKKDWRKFGVAYLHISASAMLLVITLHEVIDIVRAIKAFTGNSSNPDAPGEYYSNVGGQLAVAKTAVYSAVTYISDAFIIYRTYIVWNRAALVILLPILLLIGDMVTGIAATHELTQLEHGSATFVLSLGHGVLTLSFYLLTLSLNVICTVLIAYRIWSIRLRVAPFRLRSLTSTTIAQFSQILIESCTIYSTFLCVLIATYATGSPVMFIAINLGIVFFSLINRVGRGVSVGEQPKDSGDNVATIGSNTCRVPSRSIGLNVDLSTELSDMRAYRIESQMELGSVGFAGMEKDYTRSLITEQARCTV</sequence>
<dbReference type="OrthoDB" id="2753342at2759"/>
<organism evidence="2 3">
    <name type="scientific">Fomitopsis schrenkii</name>
    <name type="common">Brown rot fungus</name>
    <dbReference type="NCBI Taxonomy" id="2126942"/>
    <lineage>
        <taxon>Eukaryota</taxon>
        <taxon>Fungi</taxon>
        <taxon>Dikarya</taxon>
        <taxon>Basidiomycota</taxon>
        <taxon>Agaricomycotina</taxon>
        <taxon>Agaricomycetes</taxon>
        <taxon>Polyporales</taxon>
        <taxon>Fomitopsis</taxon>
    </lineage>
</organism>
<feature type="transmembrane region" description="Helical" evidence="1">
    <location>
        <begin position="166"/>
        <end position="189"/>
    </location>
</feature>
<dbReference type="HOGENOM" id="CLU_044614_3_3_1"/>
<keyword evidence="1" id="KW-0472">Membrane</keyword>
<keyword evidence="1" id="KW-0812">Transmembrane</keyword>
<evidence type="ECO:0000313" key="3">
    <source>
        <dbReference type="Proteomes" id="UP000015241"/>
    </source>
</evidence>
<feature type="transmembrane region" description="Helical" evidence="1">
    <location>
        <begin position="45"/>
        <end position="64"/>
    </location>
</feature>
<feature type="transmembrane region" description="Helical" evidence="1">
    <location>
        <begin position="7"/>
        <end position="25"/>
    </location>
</feature>
<keyword evidence="1" id="KW-1133">Transmembrane helix</keyword>
<dbReference type="eggNOG" id="ENOG502RCED">
    <property type="taxonomic scope" value="Eukaryota"/>
</dbReference>
<evidence type="ECO:0000313" key="2">
    <source>
        <dbReference type="EMBL" id="EPS94366.1"/>
    </source>
</evidence>
<dbReference type="AlphaFoldDB" id="S8DLE5"/>
<dbReference type="InParanoid" id="S8DLE5"/>
<keyword evidence="3" id="KW-1185">Reference proteome</keyword>
<gene>
    <name evidence="2" type="ORF">FOMPIDRAFT_1134522</name>
</gene>